<dbReference type="RefSeq" id="WP_002462512.1">
    <property type="nucleotide sequence ID" value="NZ_AEUN01000228.1"/>
</dbReference>
<dbReference type="InterPro" id="IPR035218">
    <property type="entry name" value="DUF5327"/>
</dbReference>
<evidence type="ECO:0000256" key="1">
    <source>
        <dbReference type="SAM" id="MobiDB-lite"/>
    </source>
</evidence>
<protein>
    <recommendedName>
        <fullName evidence="4">YwdI family protein</fullName>
    </recommendedName>
</protein>
<name>G5JGW1_9STAP</name>
<reference evidence="2 3" key="1">
    <citation type="journal article" date="2012" name="BMC Genomics">
        <title>Comparative genomic analysis of the genus Staphylococcus including Staphylococcus aureus and its newly described sister species Staphylococcus simiae.</title>
        <authorList>
            <person name="Suzuki H."/>
            <person name="Lefebure T."/>
            <person name="Pavinski Bitar P."/>
            <person name="Stanhope M.J."/>
        </authorList>
    </citation>
    <scope>NUCLEOTIDE SEQUENCE [LARGE SCALE GENOMIC DNA]</scope>
    <source>
        <strain evidence="2 3">CCM 7213</strain>
    </source>
</reference>
<evidence type="ECO:0000313" key="3">
    <source>
        <dbReference type="Proteomes" id="UP000005413"/>
    </source>
</evidence>
<evidence type="ECO:0008006" key="4">
    <source>
        <dbReference type="Google" id="ProtNLM"/>
    </source>
</evidence>
<organism evidence="2 3">
    <name type="scientific">Staphylococcus simiae CCM 7213 = CCUG 51256</name>
    <dbReference type="NCBI Taxonomy" id="911238"/>
    <lineage>
        <taxon>Bacteria</taxon>
        <taxon>Bacillati</taxon>
        <taxon>Bacillota</taxon>
        <taxon>Bacilli</taxon>
        <taxon>Bacillales</taxon>
        <taxon>Staphylococcaceae</taxon>
        <taxon>Staphylococcus</taxon>
    </lineage>
</organism>
<sequence>MDRDKIVSLIEQELIQADQASNHHDFEKHMYAIHTLTSIFLTSDDDKQKSDSVVSHSKNQVAETTQYQDVSAAEIKAMGGTVPSNYSTTSQSSNQSNLMITDDEIGNGESIFDF</sequence>
<feature type="region of interest" description="Disordered" evidence="1">
    <location>
        <begin position="83"/>
        <end position="114"/>
    </location>
</feature>
<evidence type="ECO:0000313" key="2">
    <source>
        <dbReference type="EMBL" id="EHJ08575.1"/>
    </source>
</evidence>
<feature type="compositionally biased region" description="Low complexity" evidence="1">
    <location>
        <begin position="84"/>
        <end position="97"/>
    </location>
</feature>
<proteinExistence type="predicted"/>
<comment type="caution">
    <text evidence="2">The sequence shown here is derived from an EMBL/GenBank/DDBJ whole genome shotgun (WGS) entry which is preliminary data.</text>
</comment>
<keyword evidence="3" id="KW-1185">Reference proteome</keyword>
<dbReference type="OrthoDB" id="2418541at2"/>
<dbReference type="Pfam" id="PF17261">
    <property type="entry name" value="DUF5327"/>
    <property type="match status" value="1"/>
</dbReference>
<gene>
    <name evidence="2" type="ORF">SS7213T_03430</name>
</gene>
<dbReference type="PATRIC" id="fig|911238.3.peg.575"/>
<accession>G5JGW1</accession>
<dbReference type="AlphaFoldDB" id="G5JGW1"/>
<dbReference type="EMBL" id="AEUN01000228">
    <property type="protein sequence ID" value="EHJ08575.1"/>
    <property type="molecule type" value="Genomic_DNA"/>
</dbReference>
<dbReference type="Proteomes" id="UP000005413">
    <property type="component" value="Unassembled WGS sequence"/>
</dbReference>
<feature type="region of interest" description="Disordered" evidence="1">
    <location>
        <begin position="47"/>
        <end position="66"/>
    </location>
</feature>